<dbReference type="AlphaFoldDB" id="A0A8J8NGG5"/>
<gene>
    <name evidence="2" type="ORF">FGO68_gene12528</name>
</gene>
<name>A0A8J8NGG5_HALGN</name>
<reference evidence="2" key="1">
    <citation type="submission" date="2019-06" db="EMBL/GenBank/DDBJ databases">
        <authorList>
            <person name="Zheng W."/>
        </authorList>
    </citation>
    <scope>NUCLEOTIDE SEQUENCE</scope>
    <source>
        <strain evidence="2">QDHG01</strain>
    </source>
</reference>
<keyword evidence="1" id="KW-0472">Membrane</keyword>
<keyword evidence="3" id="KW-1185">Reference proteome</keyword>
<sequence>MILQRVGNIALASETNAFIVLFRILNNKKQTINLKQSYLEIIQKRLFVFLVVGSPAQANYAHNTIKLIELYSKIVQNKQFNTLNFPSPINATSPHINKIFVVRNKLRILYNPISLSTQQKEHSIAQIISNPKSISILANDHSRKQTIKQVIERIKANREQTISVITLIFLFIYAIFYYSIKFMMQPRELRIAIKMQQFVNLSETVLDSLKYMQSRAVI</sequence>
<evidence type="ECO:0000313" key="2">
    <source>
        <dbReference type="EMBL" id="TNV74249.1"/>
    </source>
</evidence>
<protein>
    <submittedName>
        <fullName evidence="2">Uncharacterized protein</fullName>
    </submittedName>
</protein>
<evidence type="ECO:0000313" key="3">
    <source>
        <dbReference type="Proteomes" id="UP000785679"/>
    </source>
</evidence>
<dbReference type="Proteomes" id="UP000785679">
    <property type="component" value="Unassembled WGS sequence"/>
</dbReference>
<dbReference type="EMBL" id="RRYP01017236">
    <property type="protein sequence ID" value="TNV74249.1"/>
    <property type="molecule type" value="Genomic_DNA"/>
</dbReference>
<feature type="transmembrane region" description="Helical" evidence="1">
    <location>
        <begin position="162"/>
        <end position="180"/>
    </location>
</feature>
<keyword evidence="1" id="KW-0812">Transmembrane</keyword>
<evidence type="ECO:0000256" key="1">
    <source>
        <dbReference type="SAM" id="Phobius"/>
    </source>
</evidence>
<accession>A0A8J8NGG5</accession>
<organism evidence="2 3">
    <name type="scientific">Halteria grandinella</name>
    <dbReference type="NCBI Taxonomy" id="5974"/>
    <lineage>
        <taxon>Eukaryota</taxon>
        <taxon>Sar</taxon>
        <taxon>Alveolata</taxon>
        <taxon>Ciliophora</taxon>
        <taxon>Intramacronucleata</taxon>
        <taxon>Spirotrichea</taxon>
        <taxon>Stichotrichia</taxon>
        <taxon>Sporadotrichida</taxon>
        <taxon>Halteriidae</taxon>
        <taxon>Halteria</taxon>
    </lineage>
</organism>
<keyword evidence="1" id="KW-1133">Transmembrane helix</keyword>
<comment type="caution">
    <text evidence="2">The sequence shown here is derived from an EMBL/GenBank/DDBJ whole genome shotgun (WGS) entry which is preliminary data.</text>
</comment>
<proteinExistence type="predicted"/>